<dbReference type="Pfam" id="PF05193">
    <property type="entry name" value="Peptidase_M16_C"/>
    <property type="match status" value="2"/>
</dbReference>
<dbReference type="InterPro" id="IPR011765">
    <property type="entry name" value="Pept_M16_N"/>
</dbReference>
<evidence type="ECO:0000256" key="5">
    <source>
        <dbReference type="ARBA" id="ARBA00023049"/>
    </source>
</evidence>
<name>A0A948TAM9_9BACT</name>
<keyword evidence="5" id="KW-0482">Metalloprotease</keyword>
<dbReference type="Proteomes" id="UP000783796">
    <property type="component" value="Unassembled WGS sequence"/>
</dbReference>
<dbReference type="GO" id="GO:0046872">
    <property type="term" value="F:metal ion binding"/>
    <property type="evidence" value="ECO:0007669"/>
    <property type="project" value="InterPro"/>
</dbReference>
<evidence type="ECO:0000256" key="3">
    <source>
        <dbReference type="ARBA" id="ARBA00022801"/>
    </source>
</evidence>
<keyword evidence="6" id="KW-0732">Signal</keyword>
<keyword evidence="3" id="KW-0378">Hydrolase</keyword>
<feature type="domain" description="Peptidase M16 N-terminal" evidence="7">
    <location>
        <begin position="568"/>
        <end position="690"/>
    </location>
</feature>
<feature type="domain" description="Peptidase M16 C-terminal" evidence="8">
    <location>
        <begin position="720"/>
        <end position="864"/>
    </location>
</feature>
<evidence type="ECO:0000256" key="4">
    <source>
        <dbReference type="ARBA" id="ARBA00022833"/>
    </source>
</evidence>
<proteinExistence type="inferred from homology"/>
<keyword evidence="4" id="KW-0862">Zinc</keyword>
<evidence type="ECO:0000313" key="9">
    <source>
        <dbReference type="EMBL" id="MBU3837311.1"/>
    </source>
</evidence>
<dbReference type="GO" id="GO:0008237">
    <property type="term" value="F:metallopeptidase activity"/>
    <property type="evidence" value="ECO:0007669"/>
    <property type="project" value="UniProtKB-KW"/>
</dbReference>
<comment type="similarity">
    <text evidence="1">Belongs to the peptidase M16 family.</text>
</comment>
<organism evidence="9 10">
    <name type="scientific">Candidatus Phocaeicola faecigallinarum</name>
    <dbReference type="NCBI Taxonomy" id="2838732"/>
    <lineage>
        <taxon>Bacteria</taxon>
        <taxon>Pseudomonadati</taxon>
        <taxon>Bacteroidota</taxon>
        <taxon>Bacteroidia</taxon>
        <taxon>Bacteroidales</taxon>
        <taxon>Bacteroidaceae</taxon>
        <taxon>Phocaeicola</taxon>
    </lineage>
</organism>
<dbReference type="InterPro" id="IPR007863">
    <property type="entry name" value="Peptidase_M16_C"/>
</dbReference>
<reference evidence="9" key="1">
    <citation type="journal article" date="2021" name="PeerJ">
        <title>Extensive microbial diversity within the chicken gut microbiome revealed by metagenomics and culture.</title>
        <authorList>
            <person name="Gilroy R."/>
            <person name="Ravi A."/>
            <person name="Getino M."/>
            <person name="Pursley I."/>
            <person name="Horton D.L."/>
            <person name="Alikhan N.F."/>
            <person name="Baker D."/>
            <person name="Gharbi K."/>
            <person name="Hall N."/>
            <person name="Watson M."/>
            <person name="Adriaenssens E.M."/>
            <person name="Foster-Nyarko E."/>
            <person name="Jarju S."/>
            <person name="Secka A."/>
            <person name="Antonio M."/>
            <person name="Oren A."/>
            <person name="Chaudhuri R.R."/>
            <person name="La Ragione R."/>
            <person name="Hildebrand F."/>
            <person name="Pallen M.J."/>
        </authorList>
    </citation>
    <scope>NUCLEOTIDE SEQUENCE</scope>
    <source>
        <strain evidence="9">G4-2901</strain>
    </source>
</reference>
<feature type="signal peptide" evidence="6">
    <location>
        <begin position="1"/>
        <end position="21"/>
    </location>
</feature>
<evidence type="ECO:0000256" key="1">
    <source>
        <dbReference type="ARBA" id="ARBA00007261"/>
    </source>
</evidence>
<accession>A0A948TAM9</accession>
<evidence type="ECO:0000259" key="8">
    <source>
        <dbReference type="Pfam" id="PF05193"/>
    </source>
</evidence>
<dbReference type="PANTHER" id="PTHR43690:SF17">
    <property type="entry name" value="PROTEIN YHJJ"/>
    <property type="match status" value="1"/>
</dbReference>
<evidence type="ECO:0000256" key="6">
    <source>
        <dbReference type="SAM" id="SignalP"/>
    </source>
</evidence>
<sequence length="970" mass="111467">MNKSKKFIGAAVLLALMTACGNDSKFKYETVPNDPMQTRIYTLDNGLKVYLTVNKETPRIQTYIAVRVGGKNDPAETTGLAHYFEHLMFKGTQKFGTTDFSKEKPMLDEIERLFEVYRKTTDEAERKAIYHQIDSVSYEASKIAIPNEYDKLMAAIGANGTNAYTSYDQTVYVEDIPSNEIDNWAKIQADRFQNVTIRGFHTELETVYEEKNMSLTKDFRKVYETLLSALYPDYPYGTQTVLGSQEHLKNPSITNIKNYFKTWYVPNNMAICMSGDMNPDETIEIINKYFGEMKANPNLPERPQPKESPIKEPVVKEVMGLDAESVALAWRMPTTVDDDVISALISSILYNGQAGLLDVNLNQQQKVLGCFAGSLGLSDYYTYMISGQPKQGQTLDEVKDLMLAEVDKLRKGEFDEELLQATINNYKLYYMKQLESNQSRADMFVSAFVDGDQWSDVVNFIDKMSKVNKQQVVDFANKYFADNYALVYKRMGKDPNEKKMDKPSITPIVMNRDSVSSFLKEIQASKVTPIEPVFLDFEKDMQKFTAKSDIEVLYKKNDMNDLFQMIYVFDMGSQNDKALGTAFSYMEYLGTSKKSLAEINKEFYRLACSFSVHPGLDRTYVVLSGLQENMPQAMQLFEEILADAQVDENAYKNYAADILKKRADAKLNQSANFSQLLSYAMWGEHSPSKNILSEKELTEMNPQELVDRIHKFNSYKHRIMYYGPADEKELTSLIDQYHNVPAQLQDVPAPAYDYKYQPTTENKVYFAEYDAKQIYFTGISNFEKQYDAAIQPTLSMYNEYFSGGMNSIVFQEMREARSLAYSSYAFIASPSKKEYPYIFRSFIATQNDKMIDAMKAFDEIINNMPESEKAFKLAQEGTISRLRTDRITGMDILWEYLDLQDKGIEGDPRKALFEQAQTMTLKDVKDFQQKWVKDRKYTYCVLGNEKDLDMKSLEKYGKITKLSQKDIFGY</sequence>
<dbReference type="InterPro" id="IPR050626">
    <property type="entry name" value="Peptidase_M16"/>
</dbReference>
<evidence type="ECO:0000313" key="10">
    <source>
        <dbReference type="Proteomes" id="UP000783796"/>
    </source>
</evidence>
<feature type="chain" id="PRO_5036853258" evidence="6">
    <location>
        <begin position="22"/>
        <end position="970"/>
    </location>
</feature>
<dbReference type="AlphaFoldDB" id="A0A948TAM9"/>
<dbReference type="SUPFAM" id="SSF63411">
    <property type="entry name" value="LuxS/MPP-like metallohydrolase"/>
    <property type="match status" value="4"/>
</dbReference>
<dbReference type="PROSITE" id="PS51257">
    <property type="entry name" value="PROKAR_LIPOPROTEIN"/>
    <property type="match status" value="1"/>
</dbReference>
<dbReference type="EMBL" id="JAHLFW010000031">
    <property type="protein sequence ID" value="MBU3837311.1"/>
    <property type="molecule type" value="Genomic_DNA"/>
</dbReference>
<keyword evidence="2" id="KW-0645">Protease</keyword>
<feature type="domain" description="Peptidase M16 N-terminal" evidence="7">
    <location>
        <begin position="54"/>
        <end position="98"/>
    </location>
</feature>
<protein>
    <submittedName>
        <fullName evidence="9">Insulinase family protein</fullName>
    </submittedName>
</protein>
<feature type="domain" description="Peptidase M16 C-terminal" evidence="8">
    <location>
        <begin position="255"/>
        <end position="425"/>
    </location>
</feature>
<evidence type="ECO:0000256" key="2">
    <source>
        <dbReference type="ARBA" id="ARBA00022670"/>
    </source>
</evidence>
<reference evidence="9" key="2">
    <citation type="submission" date="2021-04" db="EMBL/GenBank/DDBJ databases">
        <authorList>
            <person name="Gilroy R."/>
        </authorList>
    </citation>
    <scope>NUCLEOTIDE SEQUENCE</scope>
    <source>
        <strain evidence="9">G4-2901</strain>
    </source>
</reference>
<evidence type="ECO:0000259" key="7">
    <source>
        <dbReference type="Pfam" id="PF00675"/>
    </source>
</evidence>
<dbReference type="Gene3D" id="3.30.830.10">
    <property type="entry name" value="Metalloenzyme, LuxS/M16 peptidase-like"/>
    <property type="match status" value="4"/>
</dbReference>
<gene>
    <name evidence="9" type="ORF">H9777_03125</name>
</gene>
<dbReference type="GO" id="GO:0006508">
    <property type="term" value="P:proteolysis"/>
    <property type="evidence" value="ECO:0007669"/>
    <property type="project" value="UniProtKB-KW"/>
</dbReference>
<comment type="caution">
    <text evidence="9">The sequence shown here is derived from an EMBL/GenBank/DDBJ whole genome shotgun (WGS) entry which is preliminary data.</text>
</comment>
<dbReference type="InterPro" id="IPR011249">
    <property type="entry name" value="Metalloenz_LuxS/M16"/>
</dbReference>
<dbReference type="PANTHER" id="PTHR43690">
    <property type="entry name" value="NARDILYSIN"/>
    <property type="match status" value="1"/>
</dbReference>
<dbReference type="Pfam" id="PF00675">
    <property type="entry name" value="Peptidase_M16"/>
    <property type="match status" value="2"/>
</dbReference>